<evidence type="ECO:0000313" key="3">
    <source>
        <dbReference type="Proteomes" id="UP000008291"/>
    </source>
</evidence>
<accession>Q3SKD5</accession>
<reference evidence="2 3" key="1">
    <citation type="journal article" date="2006" name="J. Bacteriol.">
        <title>The genome sequence of the obligately chemolithoautotrophic, facultatively anaerobic bacterium Thiobacillus denitrificans.</title>
        <authorList>
            <person name="Beller H.R."/>
            <person name="Chain P.S."/>
            <person name="Letain T.E."/>
            <person name="Chakicherla A."/>
            <person name="Larimer F.W."/>
            <person name="Richardson P.M."/>
            <person name="Coleman M.A."/>
            <person name="Wood A.P."/>
            <person name="Kelly D.P."/>
        </authorList>
    </citation>
    <scope>NUCLEOTIDE SEQUENCE [LARGE SCALE GENOMIC DNA]</scope>
    <source>
        <strain evidence="2 3">ATCC 25259</strain>
    </source>
</reference>
<dbReference type="AlphaFoldDB" id="Q3SKD5"/>
<keyword evidence="3" id="KW-1185">Reference proteome</keyword>
<name>Q3SKD5_THIDA</name>
<gene>
    <name evidence="2" type="ordered locus">Tbd_0897</name>
</gene>
<evidence type="ECO:0000313" key="2">
    <source>
        <dbReference type="EMBL" id="AAZ96850.1"/>
    </source>
</evidence>
<proteinExistence type="predicted"/>
<dbReference type="KEGG" id="tbd:Tbd_0897"/>
<dbReference type="STRING" id="292415.Tbd_0897"/>
<dbReference type="Proteomes" id="UP000008291">
    <property type="component" value="Chromosome"/>
</dbReference>
<dbReference type="HOGENOM" id="CLU_1562177_0_0_4"/>
<feature type="chain" id="PRO_5004228945" evidence="1">
    <location>
        <begin position="27"/>
        <end position="171"/>
    </location>
</feature>
<keyword evidence="1" id="KW-0732">Signal</keyword>
<organism evidence="2 3">
    <name type="scientific">Thiobacillus denitrificans (strain ATCC 25259 / T1)</name>
    <dbReference type="NCBI Taxonomy" id="292415"/>
    <lineage>
        <taxon>Bacteria</taxon>
        <taxon>Pseudomonadati</taxon>
        <taxon>Pseudomonadota</taxon>
        <taxon>Betaproteobacteria</taxon>
        <taxon>Nitrosomonadales</taxon>
        <taxon>Thiobacillaceae</taxon>
        <taxon>Thiobacillus</taxon>
    </lineage>
</organism>
<feature type="signal peptide" evidence="1">
    <location>
        <begin position="1"/>
        <end position="26"/>
    </location>
</feature>
<dbReference type="EMBL" id="CP000116">
    <property type="protein sequence ID" value="AAZ96850.1"/>
    <property type="molecule type" value="Genomic_DNA"/>
</dbReference>
<evidence type="ECO:0000256" key="1">
    <source>
        <dbReference type="SAM" id="SignalP"/>
    </source>
</evidence>
<sequence>MERAPLTARTTLCASSLITAAMSAFAYPEALACVDGDGTAYWNRGWKLANYGVSGSFSLETVLSEWDPTRSHFYLREHAVASDAPSYAGVILPSFFAKRDDALSYSDALLRVRLLPRSGDDFVVLGFVHGLIDVGQRHAQRRSTFRRRARCGHVVVADRLYPIARRRRAGS</sequence>
<protein>
    <submittedName>
        <fullName evidence="2">Uncharacterized protein</fullName>
    </submittedName>
</protein>